<protein>
    <submittedName>
        <fullName evidence="1">Uncharacterized protein</fullName>
    </submittedName>
</protein>
<dbReference type="STRING" id="46914.JP75_07775"/>
<evidence type="ECO:0000313" key="1">
    <source>
        <dbReference type="EMBL" id="KFL31444.1"/>
    </source>
</evidence>
<dbReference type="AlphaFoldDB" id="A0A087M3J1"/>
<proteinExistence type="predicted"/>
<accession>A0A087M3J1</accession>
<dbReference type="Proteomes" id="UP000028981">
    <property type="component" value="Unassembled WGS sequence"/>
</dbReference>
<organism evidence="1 2">
    <name type="scientific">Devosia riboflavina</name>
    <dbReference type="NCBI Taxonomy" id="46914"/>
    <lineage>
        <taxon>Bacteria</taxon>
        <taxon>Pseudomonadati</taxon>
        <taxon>Pseudomonadota</taxon>
        <taxon>Alphaproteobacteria</taxon>
        <taxon>Hyphomicrobiales</taxon>
        <taxon>Devosiaceae</taxon>
        <taxon>Devosia</taxon>
    </lineage>
</organism>
<reference evidence="1 2" key="1">
    <citation type="submission" date="2014-08" db="EMBL/GenBank/DDBJ databases">
        <authorList>
            <person name="Hassan Y.I."/>
            <person name="Lepp D."/>
            <person name="Zhou T."/>
        </authorList>
    </citation>
    <scope>NUCLEOTIDE SEQUENCE [LARGE SCALE GENOMIC DNA]</scope>
    <source>
        <strain evidence="1 2">IFO13584</strain>
    </source>
</reference>
<evidence type="ECO:0000313" key="2">
    <source>
        <dbReference type="Proteomes" id="UP000028981"/>
    </source>
</evidence>
<sequence length="123" mass="13243">MTDLSDLFERVRKAEGPDRTIDLLILALVAQAGEWGTVDIEYALRDIEGTTAPPHFTAAIDAITALIEKKLPGCMKRVFDNPDDGSVRAQIVAISGPAATADHDTWPLALCLALLLSLQESSK</sequence>
<dbReference type="EMBL" id="JQGC01000006">
    <property type="protein sequence ID" value="KFL31444.1"/>
    <property type="molecule type" value="Genomic_DNA"/>
</dbReference>
<comment type="caution">
    <text evidence="1">The sequence shown here is derived from an EMBL/GenBank/DDBJ whole genome shotgun (WGS) entry which is preliminary data.</text>
</comment>
<keyword evidence="2" id="KW-1185">Reference proteome</keyword>
<name>A0A087M3J1_9HYPH</name>
<dbReference type="RefSeq" id="WP_035081193.1">
    <property type="nucleotide sequence ID" value="NZ_JQGC01000006.1"/>
</dbReference>
<gene>
    <name evidence="1" type="ORF">JP75_07775</name>
</gene>
<dbReference type="OrthoDB" id="8404556at2"/>